<dbReference type="Proteomes" id="UP001610728">
    <property type="component" value="Unassembled WGS sequence"/>
</dbReference>
<dbReference type="RefSeq" id="XP_070858494.1">
    <property type="nucleotide sequence ID" value="XM_071003542.1"/>
</dbReference>
<dbReference type="GeneID" id="98119047"/>
<evidence type="ECO:0008006" key="4">
    <source>
        <dbReference type="Google" id="ProtNLM"/>
    </source>
</evidence>
<reference evidence="2 3" key="1">
    <citation type="submission" date="2020-05" db="EMBL/GenBank/DDBJ databases">
        <title>Ceratocystis lukuohia genome.</title>
        <authorList>
            <person name="Harrington T.C."/>
            <person name="Kim K."/>
            <person name="Mayers C.G."/>
        </authorList>
    </citation>
    <scope>NUCLEOTIDE SEQUENCE [LARGE SCALE GENOMIC DNA]</scope>
    <source>
        <strain evidence="2 3">C4212</strain>
    </source>
</reference>
<name>A0ABR4MGE9_9PEZI</name>
<comment type="caution">
    <text evidence="2">The sequence shown here is derived from an EMBL/GenBank/DDBJ whole genome shotgun (WGS) entry which is preliminary data.</text>
</comment>
<evidence type="ECO:0000313" key="2">
    <source>
        <dbReference type="EMBL" id="KAL2887314.1"/>
    </source>
</evidence>
<keyword evidence="1" id="KW-0732">Signal</keyword>
<sequence length="77" mass="8819">MQPWAIAFIFAFVGQAVAEYTWCEMDGGECWCVEKVSNEWEKASLDECDKAAKIYTPCMPDSREDVPDKMYAPTLRD</sequence>
<keyword evidence="3" id="KW-1185">Reference proteome</keyword>
<evidence type="ECO:0000313" key="3">
    <source>
        <dbReference type="Proteomes" id="UP001610728"/>
    </source>
</evidence>
<organism evidence="2 3">
    <name type="scientific">Ceratocystis lukuohia</name>
    <dbReference type="NCBI Taxonomy" id="2019550"/>
    <lineage>
        <taxon>Eukaryota</taxon>
        <taxon>Fungi</taxon>
        <taxon>Dikarya</taxon>
        <taxon>Ascomycota</taxon>
        <taxon>Pezizomycotina</taxon>
        <taxon>Sordariomycetes</taxon>
        <taxon>Hypocreomycetidae</taxon>
        <taxon>Microascales</taxon>
        <taxon>Ceratocystidaceae</taxon>
        <taxon>Ceratocystis</taxon>
    </lineage>
</organism>
<evidence type="ECO:0000256" key="1">
    <source>
        <dbReference type="SAM" id="SignalP"/>
    </source>
</evidence>
<feature type="signal peptide" evidence="1">
    <location>
        <begin position="1"/>
        <end position="18"/>
    </location>
</feature>
<feature type="chain" id="PRO_5047445211" description="Extracellular membrane protein CFEM domain-containing protein" evidence="1">
    <location>
        <begin position="19"/>
        <end position="77"/>
    </location>
</feature>
<proteinExistence type="predicted"/>
<gene>
    <name evidence="2" type="ORF">HOO65_050435</name>
</gene>
<accession>A0ABR4MGE9</accession>
<dbReference type="EMBL" id="JABSNW010000005">
    <property type="protein sequence ID" value="KAL2887314.1"/>
    <property type="molecule type" value="Genomic_DNA"/>
</dbReference>
<protein>
    <recommendedName>
        <fullName evidence="4">Extracellular membrane protein CFEM domain-containing protein</fullName>
    </recommendedName>
</protein>